<evidence type="ECO:0000256" key="8">
    <source>
        <dbReference type="SAM" id="Phobius"/>
    </source>
</evidence>
<gene>
    <name evidence="9" type="ORF">SAMN02745133_00281</name>
</gene>
<feature type="transmembrane region" description="Helical" evidence="8">
    <location>
        <begin position="272"/>
        <end position="294"/>
    </location>
</feature>
<evidence type="ECO:0000256" key="7">
    <source>
        <dbReference type="ARBA" id="ARBA00023136"/>
    </source>
</evidence>
<evidence type="ECO:0000256" key="2">
    <source>
        <dbReference type="ARBA" id="ARBA00007998"/>
    </source>
</evidence>
<dbReference type="EMBL" id="FQUY01000001">
    <property type="protein sequence ID" value="SHE37180.1"/>
    <property type="molecule type" value="Genomic_DNA"/>
</dbReference>
<evidence type="ECO:0000256" key="1">
    <source>
        <dbReference type="ARBA" id="ARBA00004141"/>
    </source>
</evidence>
<keyword evidence="3" id="KW-0813">Transport</keyword>
<feature type="transmembrane region" description="Helical" evidence="8">
    <location>
        <begin position="334"/>
        <end position="356"/>
    </location>
</feature>
<organism evidence="9 10">
    <name type="scientific">Desulforamulus putei DSM 12395</name>
    <dbReference type="NCBI Taxonomy" id="1121429"/>
    <lineage>
        <taxon>Bacteria</taxon>
        <taxon>Bacillati</taxon>
        <taxon>Bacillota</taxon>
        <taxon>Clostridia</taxon>
        <taxon>Eubacteriales</taxon>
        <taxon>Peptococcaceae</taxon>
        <taxon>Desulforamulus</taxon>
    </lineage>
</organism>
<dbReference type="AlphaFoldDB" id="A0A1M4SYE6"/>
<feature type="transmembrane region" description="Helical" evidence="8">
    <location>
        <begin position="116"/>
        <end position="136"/>
    </location>
</feature>
<evidence type="ECO:0000256" key="3">
    <source>
        <dbReference type="ARBA" id="ARBA00022448"/>
    </source>
</evidence>
<feature type="transmembrane region" description="Helical" evidence="8">
    <location>
        <begin position="148"/>
        <end position="167"/>
    </location>
</feature>
<name>A0A1M4SYE6_9FIRM</name>
<reference evidence="10" key="1">
    <citation type="submission" date="2016-11" db="EMBL/GenBank/DDBJ databases">
        <authorList>
            <person name="Varghese N."/>
            <person name="Submissions S."/>
        </authorList>
    </citation>
    <scope>NUCLEOTIDE SEQUENCE [LARGE SCALE GENOMIC DNA]</scope>
    <source>
        <strain evidence="10">DSM 12395</strain>
    </source>
</reference>
<keyword evidence="10" id="KW-1185">Reference proteome</keyword>
<dbReference type="Gene3D" id="1.20.1740.10">
    <property type="entry name" value="Amino acid/polyamine transporter I"/>
    <property type="match status" value="1"/>
</dbReference>
<proteinExistence type="inferred from homology"/>
<dbReference type="PANTHER" id="PTHR34975">
    <property type="entry name" value="SPORE GERMINATION PROTEIN A2"/>
    <property type="match status" value="1"/>
</dbReference>
<protein>
    <submittedName>
        <fullName evidence="9">Spore germination protein (Amino acid permease)</fullName>
    </submittedName>
</protein>
<sequence length="362" mass="40502">MLREGKIGFAEGFSLLYISSLTSLFLTLPSKVIEDGKNMAWLLFLITIIMVLLAFWIVSELMRRQQDMTLIEATETLLGPYVGMLVNTVFFIYFVIREALLFREYAEAFLVAALPRTPISVVIAVLVVAAFTSAYYGLETIARAARAALPFVVVGLVTLYISVLPYVDTSFFYPLWLDKPLFLLGKAFLDYTSTSELIASAVIIHSFGGWQFYRRIGFLTLAAAGGTILITTVLILFVFGVQGASELILPFFNLSQIISIGRFFQRLESVFLLTWAMVGFFKIALFLYISTVILARMFRLADYRPLLWIVTLLCLVLSILPPDLPTTLLLDGILIGNLGLIPTVLLPFVLLLVSWVKRGVKE</sequence>
<evidence type="ECO:0000313" key="10">
    <source>
        <dbReference type="Proteomes" id="UP000184148"/>
    </source>
</evidence>
<feature type="transmembrane region" description="Helical" evidence="8">
    <location>
        <begin position="7"/>
        <end position="28"/>
    </location>
</feature>
<accession>A0A1M4SYE6</accession>
<comment type="subcellular location">
    <subcellularLocation>
        <location evidence="1">Membrane</location>
        <topology evidence="1">Multi-pass membrane protein</topology>
    </subcellularLocation>
</comment>
<dbReference type="Proteomes" id="UP000184148">
    <property type="component" value="Unassembled WGS sequence"/>
</dbReference>
<dbReference type="STRING" id="1121429.SAMN02745133_00281"/>
<keyword evidence="7 8" id="KW-0472">Membrane</keyword>
<feature type="transmembrane region" description="Helical" evidence="8">
    <location>
        <begin position="78"/>
        <end position="96"/>
    </location>
</feature>
<dbReference type="InterPro" id="IPR004761">
    <property type="entry name" value="Spore_GerAB"/>
</dbReference>
<keyword evidence="5 8" id="KW-0812">Transmembrane</keyword>
<comment type="similarity">
    <text evidence="2">Belongs to the amino acid-polyamine-organocation (APC) superfamily. Spore germination protein (SGP) (TC 2.A.3.9) family.</text>
</comment>
<feature type="transmembrane region" description="Helical" evidence="8">
    <location>
        <begin position="40"/>
        <end position="58"/>
    </location>
</feature>
<keyword evidence="4" id="KW-0309">Germination</keyword>
<evidence type="ECO:0000313" key="9">
    <source>
        <dbReference type="EMBL" id="SHE37180.1"/>
    </source>
</evidence>
<keyword evidence="6 8" id="KW-1133">Transmembrane helix</keyword>
<dbReference type="OrthoDB" id="1675410at2"/>
<feature type="transmembrane region" description="Helical" evidence="8">
    <location>
        <begin position="216"/>
        <end position="241"/>
    </location>
</feature>
<dbReference type="GO" id="GO:0016020">
    <property type="term" value="C:membrane"/>
    <property type="evidence" value="ECO:0007669"/>
    <property type="project" value="UniProtKB-SubCell"/>
</dbReference>
<evidence type="ECO:0000256" key="6">
    <source>
        <dbReference type="ARBA" id="ARBA00022989"/>
    </source>
</evidence>
<dbReference type="PANTHER" id="PTHR34975:SF2">
    <property type="entry name" value="SPORE GERMINATION PROTEIN A2"/>
    <property type="match status" value="1"/>
</dbReference>
<feature type="transmembrane region" description="Helical" evidence="8">
    <location>
        <begin position="306"/>
        <end position="322"/>
    </location>
</feature>
<dbReference type="Pfam" id="PF03845">
    <property type="entry name" value="Spore_permease"/>
    <property type="match status" value="1"/>
</dbReference>
<dbReference type="GO" id="GO:0009847">
    <property type="term" value="P:spore germination"/>
    <property type="evidence" value="ECO:0007669"/>
    <property type="project" value="InterPro"/>
</dbReference>
<evidence type="ECO:0000256" key="4">
    <source>
        <dbReference type="ARBA" id="ARBA00022544"/>
    </source>
</evidence>
<feature type="transmembrane region" description="Helical" evidence="8">
    <location>
        <begin position="187"/>
        <end position="204"/>
    </location>
</feature>
<evidence type="ECO:0000256" key="5">
    <source>
        <dbReference type="ARBA" id="ARBA00022692"/>
    </source>
</evidence>